<dbReference type="CDD" id="cd02696">
    <property type="entry name" value="MurNAc-LAA"/>
    <property type="match status" value="1"/>
</dbReference>
<dbReference type="GO" id="GO:0030288">
    <property type="term" value="C:outer membrane-bounded periplasmic space"/>
    <property type="evidence" value="ECO:0007669"/>
    <property type="project" value="TreeGrafter"/>
</dbReference>
<name>A0A075FA91_9BACT</name>
<dbReference type="PANTHER" id="PTHR30404:SF0">
    <property type="entry name" value="N-ACETYLMURAMOYL-L-ALANINE AMIDASE AMIC"/>
    <property type="match status" value="1"/>
</dbReference>
<dbReference type="InterPro" id="IPR002508">
    <property type="entry name" value="MurNAc-LAA_cat"/>
</dbReference>
<organism evidence="4">
    <name type="scientific">uncultured bacterium pBIO2151</name>
    <dbReference type="NCBI Taxonomy" id="1478042"/>
    <lineage>
        <taxon>Bacteria</taxon>
        <taxon>environmental samples</taxon>
    </lineage>
</organism>
<dbReference type="SMART" id="SM00646">
    <property type="entry name" value="Ami_3"/>
    <property type="match status" value="1"/>
</dbReference>
<dbReference type="InterPro" id="IPR050695">
    <property type="entry name" value="N-acetylmuramoyl_amidase_3"/>
</dbReference>
<dbReference type="GO" id="GO:0008745">
    <property type="term" value="F:N-acetylmuramoyl-L-alanine amidase activity"/>
    <property type="evidence" value="ECO:0007669"/>
    <property type="project" value="InterPro"/>
</dbReference>
<evidence type="ECO:0000256" key="2">
    <source>
        <dbReference type="SAM" id="MobiDB-lite"/>
    </source>
</evidence>
<sequence>MAAAAKKPPARSDQPRQPAQRRRVVIDPGHGGNDPGTIGARGSHEKEVTLTVARELRRQLLVSQRYDVALTRERDEFVSLADRVQRARASKGELFLSLHADAIHRPDVRGASVYTLSEKASDARAAALAAKENRADAIAGLDLSHQKPDIAAILVDLVQRETKNQSATFANILLPEMGRDVRLLDRGHRFAGFAVLKAPDIPSVLVEMGYLSNREDERLLNAPAHQARLAATLVRAIGRFFDSQSRAKA</sequence>
<reference evidence="4" key="2">
    <citation type="submission" date="2014-02" db="EMBL/GenBank/DDBJ databases">
        <authorList>
            <person name="Curson A.R.J."/>
            <person name="Burns O.J."/>
            <person name="Voget S."/>
            <person name="Daniel R."/>
            <person name="Todd J.D."/>
            <person name="McInnis K."/>
            <person name="Wexler M."/>
            <person name="Johnston A.W.B."/>
        </authorList>
    </citation>
    <scope>NUCLEOTIDE SEQUENCE</scope>
</reference>
<dbReference type="GO" id="GO:0009253">
    <property type="term" value="P:peptidoglycan catabolic process"/>
    <property type="evidence" value="ECO:0007669"/>
    <property type="project" value="InterPro"/>
</dbReference>
<dbReference type="Pfam" id="PF01520">
    <property type="entry name" value="Amidase_3"/>
    <property type="match status" value="1"/>
</dbReference>
<dbReference type="SUPFAM" id="SSF53187">
    <property type="entry name" value="Zn-dependent exopeptidases"/>
    <property type="match status" value="1"/>
</dbReference>
<feature type="region of interest" description="Disordered" evidence="2">
    <location>
        <begin position="1"/>
        <end position="45"/>
    </location>
</feature>
<accession>A0A075FA91</accession>
<keyword evidence="1" id="KW-0378">Hydrolase</keyword>
<dbReference type="Gene3D" id="3.40.630.40">
    <property type="entry name" value="Zn-dependent exopeptidases"/>
    <property type="match status" value="1"/>
</dbReference>
<evidence type="ECO:0000313" key="4">
    <source>
        <dbReference type="EMBL" id="AIE77284.1"/>
    </source>
</evidence>
<protein>
    <submittedName>
        <fullName evidence="4">N-acetylmuramoyl-L-alanine amidase</fullName>
    </submittedName>
</protein>
<dbReference type="AlphaFoldDB" id="A0A075FA91"/>
<proteinExistence type="predicted"/>
<gene>
    <name evidence="4" type="ORF">pBIO2151_03</name>
</gene>
<dbReference type="EMBL" id="KJ531200">
    <property type="protein sequence ID" value="AIE77284.1"/>
    <property type="molecule type" value="Genomic_DNA"/>
</dbReference>
<dbReference type="PANTHER" id="PTHR30404">
    <property type="entry name" value="N-ACETYLMURAMOYL-L-ALANINE AMIDASE"/>
    <property type="match status" value="1"/>
</dbReference>
<evidence type="ECO:0000256" key="1">
    <source>
        <dbReference type="ARBA" id="ARBA00022801"/>
    </source>
</evidence>
<feature type="domain" description="MurNAc-LAA" evidence="3">
    <location>
        <begin position="84"/>
        <end position="238"/>
    </location>
</feature>
<reference evidence="4" key="1">
    <citation type="journal article" date="2014" name="PLoS ONE">
        <title>Screening of metagenomic and genomic libraries reveals three classes of bacterial enzymes that overcome the toxicity of acrylate.</title>
        <authorList>
            <person name="Curson A.R."/>
            <person name="Burns O.J."/>
            <person name="Voget S."/>
            <person name="Daniel R."/>
            <person name="Todd J.D."/>
            <person name="McInnis K."/>
            <person name="Wexler M."/>
            <person name="Johnston A.W."/>
        </authorList>
    </citation>
    <scope>NUCLEOTIDE SEQUENCE</scope>
</reference>
<evidence type="ECO:0000259" key="3">
    <source>
        <dbReference type="SMART" id="SM00646"/>
    </source>
</evidence>